<dbReference type="RefSeq" id="WP_066099054.1">
    <property type="nucleotide sequence ID" value="NZ_CP016027.1"/>
</dbReference>
<protein>
    <submittedName>
        <fullName evidence="1">Uncharacterized protein</fullName>
    </submittedName>
</protein>
<evidence type="ECO:0000313" key="1">
    <source>
        <dbReference type="EMBL" id="ANJ66723.1"/>
    </source>
</evidence>
<evidence type="ECO:0000313" key="2">
    <source>
        <dbReference type="Proteomes" id="UP000078596"/>
    </source>
</evidence>
<reference evidence="1 2" key="1">
    <citation type="submission" date="2016-06" db="EMBL/GenBank/DDBJ databases">
        <title>Insight into the functional genes involving in sulfur oxidation in Pearl River water.</title>
        <authorList>
            <person name="Luo J."/>
            <person name="Tan X."/>
            <person name="Lin W."/>
        </authorList>
    </citation>
    <scope>NUCLEOTIDE SEQUENCE [LARGE SCALE GENOMIC DNA]</scope>
    <source>
        <strain evidence="1 2">LS2</strain>
    </source>
</reference>
<dbReference type="EMBL" id="CP016027">
    <property type="protein sequence ID" value="ANJ66723.1"/>
    <property type="molecule type" value="Genomic_DNA"/>
</dbReference>
<dbReference type="OrthoDB" id="3078240at2"/>
<gene>
    <name evidence="1" type="ORF">A9404_04430</name>
</gene>
<dbReference type="AlphaFoldDB" id="A0A191ZFS8"/>
<keyword evidence="2" id="KW-1185">Reference proteome</keyword>
<dbReference type="STRING" id="1860122.A9404_04430"/>
<name>A0A191ZFS8_9GAMM</name>
<dbReference type="KEGG" id="haz:A9404_04430"/>
<accession>A0A191ZFS8</accession>
<proteinExistence type="predicted"/>
<sequence>MDFSSSGQGTVEVTSIYADDENLANAIELMDFDEDPIQFQVCDHCGYPGCASGGWLSIRKLSKLIFMLPAFGKMDQGSWEASEYDPPYFTRVKGSILLDEEKYRELKAISPKLPNIEQIAHVSSYELARLLQWEAPFRVLGDYPNPISFRRELLSTTSLSDDDEALWILLDIFRLFETGGITTDLSSVEEGDERASFFLDVSDFIEWNPLVKKPGGQYGLVLKNGYCVVESKKG</sequence>
<organism evidence="1 2">
    <name type="scientific">Halothiobacillus diazotrophicus</name>
    <dbReference type="NCBI Taxonomy" id="1860122"/>
    <lineage>
        <taxon>Bacteria</taxon>
        <taxon>Pseudomonadati</taxon>
        <taxon>Pseudomonadota</taxon>
        <taxon>Gammaproteobacteria</taxon>
        <taxon>Chromatiales</taxon>
        <taxon>Halothiobacillaceae</taxon>
        <taxon>Halothiobacillus</taxon>
    </lineage>
</organism>
<dbReference type="Proteomes" id="UP000078596">
    <property type="component" value="Chromosome"/>
</dbReference>